<dbReference type="PANTHER" id="PTHR43080:SF2">
    <property type="entry name" value="CBS DOMAIN-CONTAINING PROTEIN"/>
    <property type="match status" value="1"/>
</dbReference>
<dbReference type="EMBL" id="BAAAHH010000001">
    <property type="protein sequence ID" value="GAA0935795.1"/>
    <property type="molecule type" value="Genomic_DNA"/>
</dbReference>
<comment type="caution">
    <text evidence="4">The sequence shown here is derived from an EMBL/GenBank/DDBJ whole genome shotgun (WGS) entry which is preliminary data.</text>
</comment>
<dbReference type="PROSITE" id="PS51371">
    <property type="entry name" value="CBS"/>
    <property type="match status" value="2"/>
</dbReference>
<evidence type="ECO:0000256" key="1">
    <source>
        <dbReference type="ARBA" id="ARBA00023122"/>
    </source>
</evidence>
<gene>
    <name evidence="4" type="ORF">GCM10009550_01040</name>
</gene>
<dbReference type="CDD" id="cd04623">
    <property type="entry name" value="CBS_pair_bac_euk"/>
    <property type="match status" value="1"/>
</dbReference>
<proteinExistence type="predicted"/>
<dbReference type="Pfam" id="PF00571">
    <property type="entry name" value="CBS"/>
    <property type="match status" value="2"/>
</dbReference>
<protein>
    <submittedName>
        <fullName evidence="4">CBS domain-containing protein</fullName>
    </submittedName>
</protein>
<keyword evidence="1 2" id="KW-0129">CBS domain</keyword>
<feature type="domain" description="CBS" evidence="3">
    <location>
        <begin position="76"/>
        <end position="131"/>
    </location>
</feature>
<reference evidence="4 5" key="1">
    <citation type="journal article" date="2019" name="Int. J. Syst. Evol. Microbiol.">
        <title>The Global Catalogue of Microorganisms (GCM) 10K type strain sequencing project: providing services to taxonomists for standard genome sequencing and annotation.</title>
        <authorList>
            <consortium name="The Broad Institute Genomics Platform"/>
            <consortium name="The Broad Institute Genome Sequencing Center for Infectious Disease"/>
            <person name="Wu L."/>
            <person name="Ma J."/>
        </authorList>
    </citation>
    <scope>NUCLEOTIDE SEQUENCE [LARGE SCALE GENOMIC DNA]</scope>
    <source>
        <strain evidence="4 5">JCM 10696</strain>
    </source>
</reference>
<dbReference type="PANTHER" id="PTHR43080">
    <property type="entry name" value="CBS DOMAIN-CONTAINING PROTEIN CBSX3, MITOCHONDRIAL"/>
    <property type="match status" value="1"/>
</dbReference>
<evidence type="ECO:0000313" key="5">
    <source>
        <dbReference type="Proteomes" id="UP001500665"/>
    </source>
</evidence>
<dbReference type="InterPro" id="IPR046342">
    <property type="entry name" value="CBS_dom_sf"/>
</dbReference>
<feature type="domain" description="CBS" evidence="3">
    <location>
        <begin position="6"/>
        <end position="67"/>
    </location>
</feature>
<dbReference type="InterPro" id="IPR000644">
    <property type="entry name" value="CBS_dom"/>
</dbReference>
<dbReference type="Gene3D" id="3.10.580.10">
    <property type="entry name" value="CBS-domain"/>
    <property type="match status" value="1"/>
</dbReference>
<accession>A0ABN1Q0X4</accession>
<evidence type="ECO:0000313" key="4">
    <source>
        <dbReference type="EMBL" id="GAA0935795.1"/>
    </source>
</evidence>
<organism evidence="4 5">
    <name type="scientific">Actinocorallia libanotica</name>
    <dbReference type="NCBI Taxonomy" id="46162"/>
    <lineage>
        <taxon>Bacteria</taxon>
        <taxon>Bacillati</taxon>
        <taxon>Actinomycetota</taxon>
        <taxon>Actinomycetes</taxon>
        <taxon>Streptosporangiales</taxon>
        <taxon>Thermomonosporaceae</taxon>
        <taxon>Actinocorallia</taxon>
    </lineage>
</organism>
<dbReference type="SUPFAM" id="SSF54631">
    <property type="entry name" value="CBS-domain pair"/>
    <property type="match status" value="1"/>
</dbReference>
<evidence type="ECO:0000256" key="2">
    <source>
        <dbReference type="PROSITE-ProRule" id="PRU00703"/>
    </source>
</evidence>
<dbReference type="SMART" id="SM00116">
    <property type="entry name" value="CBS"/>
    <property type="match status" value="2"/>
</dbReference>
<dbReference type="InterPro" id="IPR051257">
    <property type="entry name" value="Diverse_CBS-Domain"/>
</dbReference>
<dbReference type="Proteomes" id="UP001500665">
    <property type="component" value="Unassembled WGS sequence"/>
</dbReference>
<sequence length="142" mass="15001">MRIADILRAKGDQVATVPPQATVRDLLAALAGHNIGAVVVSPDGVVIEGIVSERDVVRRLHEHGAALLDSPVSAIMSSPVRTCAPGDAVEGLRRVMTEHRVRHLPVVAGGRLAGIVSIGDVVKSAIDQLETEREQLVGYIHS</sequence>
<name>A0ABN1Q0X4_9ACTN</name>
<dbReference type="InterPro" id="IPR044725">
    <property type="entry name" value="CBSX3_CBS_dom"/>
</dbReference>
<dbReference type="RefSeq" id="WP_344235437.1">
    <property type="nucleotide sequence ID" value="NZ_BAAAHH010000001.1"/>
</dbReference>
<keyword evidence="5" id="KW-1185">Reference proteome</keyword>
<evidence type="ECO:0000259" key="3">
    <source>
        <dbReference type="PROSITE" id="PS51371"/>
    </source>
</evidence>